<evidence type="ECO:0000313" key="3">
    <source>
        <dbReference type="Proteomes" id="UP000554342"/>
    </source>
</evidence>
<accession>A0A840YV96</accession>
<keyword evidence="3" id="KW-1185">Reference proteome</keyword>
<dbReference type="PANTHER" id="PTHR12526">
    <property type="entry name" value="GLYCOSYLTRANSFERASE"/>
    <property type="match status" value="1"/>
</dbReference>
<dbReference type="GO" id="GO:0016757">
    <property type="term" value="F:glycosyltransferase activity"/>
    <property type="evidence" value="ECO:0007669"/>
    <property type="project" value="UniProtKB-ARBA"/>
</dbReference>
<dbReference type="RefSeq" id="WP_184001315.1">
    <property type="nucleotide sequence ID" value="NZ_BAABIF010000004.1"/>
</dbReference>
<dbReference type="PANTHER" id="PTHR12526:SF630">
    <property type="entry name" value="GLYCOSYLTRANSFERASE"/>
    <property type="match status" value="1"/>
</dbReference>
<dbReference type="Pfam" id="PF13439">
    <property type="entry name" value="Glyco_transf_4"/>
    <property type="match status" value="1"/>
</dbReference>
<dbReference type="Pfam" id="PF13692">
    <property type="entry name" value="Glyco_trans_1_4"/>
    <property type="match status" value="1"/>
</dbReference>
<dbReference type="Proteomes" id="UP000554342">
    <property type="component" value="Unassembled WGS sequence"/>
</dbReference>
<gene>
    <name evidence="2" type="ORF">FHR23_000475</name>
</gene>
<evidence type="ECO:0000313" key="2">
    <source>
        <dbReference type="EMBL" id="MBB5717568.1"/>
    </source>
</evidence>
<reference evidence="2 3" key="1">
    <citation type="submission" date="2020-08" db="EMBL/GenBank/DDBJ databases">
        <title>Genomic Encyclopedia of Type Strains, Phase IV (KMG-IV): sequencing the most valuable type-strain genomes for metagenomic binning, comparative biology and taxonomic classification.</title>
        <authorList>
            <person name="Goeker M."/>
        </authorList>
    </citation>
    <scope>NUCLEOTIDE SEQUENCE [LARGE SCALE GENOMIC DNA]</scope>
    <source>
        <strain evidence="2 3">DSM 27203</strain>
    </source>
</reference>
<dbReference type="Gene3D" id="3.40.50.2000">
    <property type="entry name" value="Glycogen Phosphorylase B"/>
    <property type="match status" value="2"/>
</dbReference>
<keyword evidence="2" id="KW-0808">Transferase</keyword>
<sequence length="372" mass="41251">MTKRIAIFFPSLTAGGAEKSALFIGTILAEKGYTVDMVVARCRGGLQDDPFISAHLVDLHRDDPMLALDRYLGYLRRTRPDLVISLVHSANFISGVGMRFFPDIPVIVSVHNTLIKRPKDQWWIRRWFGHAPERFLYRRARFVQTVSDQLADQCETLFSVPRERLYVTYNSASGPGTSGIDDPDEADPTAEIEAASPYILSAGRLVEIKGFDTLIAAFARADIPANWKLVILGDGPLRPKLERQIERLGMSRRIILGGFRKSLNTWMDHARGFVFATRGEGFGLVVHEALLAHLPVVTSRVPGVSELVGQGRFGRLVEPEDIAGFARAIEDIAENRLTAPVSAAFEEHLDRFTPEAVAGRYLEMVEAAIGAP</sequence>
<dbReference type="EMBL" id="JACIJI010000001">
    <property type="protein sequence ID" value="MBB5717568.1"/>
    <property type="molecule type" value="Genomic_DNA"/>
</dbReference>
<proteinExistence type="predicted"/>
<dbReference type="AlphaFoldDB" id="A0A840YV96"/>
<dbReference type="InterPro" id="IPR028098">
    <property type="entry name" value="Glyco_trans_4-like_N"/>
</dbReference>
<evidence type="ECO:0000259" key="1">
    <source>
        <dbReference type="Pfam" id="PF13439"/>
    </source>
</evidence>
<organism evidence="2 3">
    <name type="scientific">Stakelama sediminis</name>
    <dbReference type="NCBI Taxonomy" id="463200"/>
    <lineage>
        <taxon>Bacteria</taxon>
        <taxon>Pseudomonadati</taxon>
        <taxon>Pseudomonadota</taxon>
        <taxon>Alphaproteobacteria</taxon>
        <taxon>Sphingomonadales</taxon>
        <taxon>Sphingomonadaceae</taxon>
        <taxon>Stakelama</taxon>
    </lineage>
</organism>
<dbReference type="CDD" id="cd03811">
    <property type="entry name" value="GT4_GT28_WabH-like"/>
    <property type="match status" value="1"/>
</dbReference>
<comment type="caution">
    <text evidence="2">The sequence shown here is derived from an EMBL/GenBank/DDBJ whole genome shotgun (WGS) entry which is preliminary data.</text>
</comment>
<feature type="domain" description="Glycosyltransferase subfamily 4-like N-terminal" evidence="1">
    <location>
        <begin position="15"/>
        <end position="170"/>
    </location>
</feature>
<name>A0A840YV96_9SPHN</name>
<dbReference type="SUPFAM" id="SSF53756">
    <property type="entry name" value="UDP-Glycosyltransferase/glycogen phosphorylase"/>
    <property type="match status" value="1"/>
</dbReference>
<protein>
    <submittedName>
        <fullName evidence="2">Glycosyltransferase involved in cell wall biosynthesis</fullName>
    </submittedName>
</protein>